<name>A0ABW3B5W8_9FLAO</name>
<dbReference type="EMBL" id="JBHTHY010000008">
    <property type="protein sequence ID" value="MFD0798178.1"/>
    <property type="molecule type" value="Genomic_DNA"/>
</dbReference>
<evidence type="ECO:0000313" key="2">
    <source>
        <dbReference type="Proteomes" id="UP001597012"/>
    </source>
</evidence>
<organism evidence="1 2">
    <name type="scientific">Maribacter chungangensis</name>
    <dbReference type="NCBI Taxonomy" id="1069117"/>
    <lineage>
        <taxon>Bacteria</taxon>
        <taxon>Pseudomonadati</taxon>
        <taxon>Bacteroidota</taxon>
        <taxon>Flavobacteriia</taxon>
        <taxon>Flavobacteriales</taxon>
        <taxon>Flavobacteriaceae</taxon>
        <taxon>Maribacter</taxon>
    </lineage>
</organism>
<gene>
    <name evidence="1" type="ORF">ACFQZJ_11960</name>
</gene>
<keyword evidence="2" id="KW-1185">Reference proteome</keyword>
<sequence length="582" mass="59563">MNNLKTIMMLFLVTAIFWSCEDDDTDTTPLTLNAGTLSGGPFSFAVDGQPDMVSGLSLNAGALTGSFQNYVITDDAKNILGLPPTLAAVEGVDFDGAGVGSCYIYHITYEEGLAGLESGANLDNLAGIFALSNFIVVVRDGLSAGTLAGGPFEFLIDGNPDMVTGITLDDTALNGETQSFVITDDARNILGLPPTLAAVEGVDFDGAGVGTFFIYHLTYSGDINGLEAGGNLDGLMGSFSLSNPVEVQRNGLNAGLLSGGPYEFTVDGIPDMASGLALDDSMVNGSNTGFVITDADLNILGLPPTLEAAKGVDFDGAGAGVCLIWHITYQDGIVGLEAGGNAGNLDGFFALSNSITVTRNGLNAGVLSGGPYEFTVDGTPDMASGLALDDSMVNGSNTGFVITDADLNILGLPPTLEAAKGVDFDGAGAGVCLIWHITYQDGIVGLEAGGNAGNLDGFFALSNSITVTRNALDAGTLSGGPYTFTMDGTPDMVSGVQLDEANLNGTNQTYVITDDAGNILGLPPTLAAVEGVDFDGAGIGVCYIWHLTYEDGITGLVAGQNTSGLSGFFDLSNFIMVTRVGD</sequence>
<dbReference type="Proteomes" id="UP001597012">
    <property type="component" value="Unassembled WGS sequence"/>
</dbReference>
<evidence type="ECO:0000313" key="1">
    <source>
        <dbReference type="EMBL" id="MFD0798178.1"/>
    </source>
</evidence>
<reference evidence="2" key="1">
    <citation type="journal article" date="2019" name="Int. J. Syst. Evol. Microbiol.">
        <title>The Global Catalogue of Microorganisms (GCM) 10K type strain sequencing project: providing services to taxonomists for standard genome sequencing and annotation.</title>
        <authorList>
            <consortium name="The Broad Institute Genomics Platform"/>
            <consortium name="The Broad Institute Genome Sequencing Center for Infectious Disease"/>
            <person name="Wu L."/>
            <person name="Ma J."/>
        </authorList>
    </citation>
    <scope>NUCLEOTIDE SEQUENCE [LARGE SCALE GENOMIC DNA]</scope>
    <source>
        <strain evidence="2">CCUG 61948</strain>
    </source>
</reference>
<accession>A0ABW3B5W8</accession>
<proteinExistence type="predicted"/>
<protein>
    <recommendedName>
        <fullName evidence="3">DUF4394 domain-containing protein</fullName>
    </recommendedName>
</protein>
<dbReference type="RefSeq" id="WP_379934814.1">
    <property type="nucleotide sequence ID" value="NZ_JBHTHY010000008.1"/>
</dbReference>
<comment type="caution">
    <text evidence="1">The sequence shown here is derived from an EMBL/GenBank/DDBJ whole genome shotgun (WGS) entry which is preliminary data.</text>
</comment>
<evidence type="ECO:0008006" key="3">
    <source>
        <dbReference type="Google" id="ProtNLM"/>
    </source>
</evidence>